<dbReference type="EMBL" id="FQUQ01000003">
    <property type="protein sequence ID" value="SHF86761.1"/>
    <property type="molecule type" value="Genomic_DNA"/>
</dbReference>
<dbReference type="Pfam" id="PF11153">
    <property type="entry name" value="DUF2931"/>
    <property type="match status" value="1"/>
</dbReference>
<dbReference type="PROSITE" id="PS51257">
    <property type="entry name" value="PROKAR_LIPOPROTEIN"/>
    <property type="match status" value="1"/>
</dbReference>
<dbReference type="STRING" id="288992.SAMN04488522_103944"/>
<feature type="signal peptide" evidence="1">
    <location>
        <begin position="1"/>
        <end position="19"/>
    </location>
</feature>
<accession>A0A1M5F6T4</accession>
<dbReference type="OrthoDB" id="5702951at2"/>
<gene>
    <name evidence="2" type="ORF">SAMN04488522_103944</name>
</gene>
<keyword evidence="3" id="KW-1185">Reference proteome</keyword>
<evidence type="ECO:0000256" key="1">
    <source>
        <dbReference type="SAM" id="SignalP"/>
    </source>
</evidence>
<name>A0A1M5F6T4_9SPHI</name>
<sequence>MVFKKHKYFLLAFLMMAVAGCKGQKMEEKFNWLGTVSAPEEYPMEVYKGALIAEDFTYGFDMIWGTQNTGWGVNGGVMSVSTQQMAAPDSLKFTWLSLTEKKFYTGSWKLDKEKIARLFREGYVNDMNQKKETYTMVKVGLAPKGRVMVWLTGSGFQTEVGAFLAHDTTITADMAYDNAKYMFKPGFVEGVLNNERIMKPEIKARIAQKGYPDPDIYAVYRERYQWRPEIHLPDGGKASLFFYSYLNGEEETRFGEELVSNPYQSRATPKYITLIWKDKTGKKNGLGIEPFDEDEVLAAFKKLGNTGNIDLVIKINSSNTNAVVSLKNNKEEIPLRKGKVDITENLD</sequence>
<proteinExistence type="predicted"/>
<evidence type="ECO:0000313" key="2">
    <source>
        <dbReference type="EMBL" id="SHF86761.1"/>
    </source>
</evidence>
<dbReference type="RefSeq" id="WP_073232651.1">
    <property type="nucleotide sequence ID" value="NZ_FQUQ01000003.1"/>
</dbReference>
<evidence type="ECO:0008006" key="4">
    <source>
        <dbReference type="Google" id="ProtNLM"/>
    </source>
</evidence>
<dbReference type="InterPro" id="IPR021326">
    <property type="entry name" value="DUF2931"/>
</dbReference>
<keyword evidence="1" id="KW-0732">Signal</keyword>
<protein>
    <recommendedName>
        <fullName evidence="4">DUF2931 family protein</fullName>
    </recommendedName>
</protein>
<dbReference type="AlphaFoldDB" id="A0A1M5F6T4"/>
<dbReference type="Proteomes" id="UP000184287">
    <property type="component" value="Unassembled WGS sequence"/>
</dbReference>
<evidence type="ECO:0000313" key="3">
    <source>
        <dbReference type="Proteomes" id="UP000184287"/>
    </source>
</evidence>
<feature type="chain" id="PRO_5013110140" description="DUF2931 family protein" evidence="1">
    <location>
        <begin position="20"/>
        <end position="347"/>
    </location>
</feature>
<reference evidence="3" key="1">
    <citation type="submission" date="2016-11" db="EMBL/GenBank/DDBJ databases">
        <authorList>
            <person name="Varghese N."/>
            <person name="Submissions S."/>
        </authorList>
    </citation>
    <scope>NUCLEOTIDE SEQUENCE [LARGE SCALE GENOMIC DNA]</scope>
    <source>
        <strain evidence="3">DSM 16990</strain>
    </source>
</reference>
<organism evidence="2 3">
    <name type="scientific">Pedobacter caeni</name>
    <dbReference type="NCBI Taxonomy" id="288992"/>
    <lineage>
        <taxon>Bacteria</taxon>
        <taxon>Pseudomonadati</taxon>
        <taxon>Bacteroidota</taxon>
        <taxon>Sphingobacteriia</taxon>
        <taxon>Sphingobacteriales</taxon>
        <taxon>Sphingobacteriaceae</taxon>
        <taxon>Pedobacter</taxon>
    </lineage>
</organism>